<organism evidence="2 3">
    <name type="scientific">Betta splendens</name>
    <name type="common">Siamese fighting fish</name>
    <dbReference type="NCBI Taxonomy" id="158456"/>
    <lineage>
        <taxon>Eukaryota</taxon>
        <taxon>Metazoa</taxon>
        <taxon>Chordata</taxon>
        <taxon>Craniata</taxon>
        <taxon>Vertebrata</taxon>
        <taxon>Euteleostomi</taxon>
        <taxon>Actinopterygii</taxon>
        <taxon>Neopterygii</taxon>
        <taxon>Teleostei</taxon>
        <taxon>Neoteleostei</taxon>
        <taxon>Acanthomorphata</taxon>
        <taxon>Anabantaria</taxon>
        <taxon>Anabantiformes</taxon>
        <taxon>Anabantoidei</taxon>
        <taxon>Osphronemidae</taxon>
        <taxon>Betta</taxon>
    </lineage>
</organism>
<dbReference type="InParanoid" id="A0A6P7MQ34"/>
<feature type="compositionally biased region" description="Polar residues" evidence="1">
    <location>
        <begin position="465"/>
        <end position="479"/>
    </location>
</feature>
<accession>A0A6P7MQ34</accession>
<feature type="compositionally biased region" description="Polar residues" evidence="1">
    <location>
        <begin position="1047"/>
        <end position="1062"/>
    </location>
</feature>
<dbReference type="InterPro" id="IPR037656">
    <property type="entry name" value="DUF5525"/>
</dbReference>
<protein>
    <submittedName>
        <fullName evidence="3">Uncharacterized protein C15orf39 homolog</fullName>
    </submittedName>
</protein>
<gene>
    <name evidence="3" type="primary">c6h15orf39</name>
</gene>
<feature type="region of interest" description="Disordered" evidence="1">
    <location>
        <begin position="1044"/>
        <end position="1079"/>
    </location>
</feature>
<feature type="region of interest" description="Disordered" evidence="1">
    <location>
        <begin position="561"/>
        <end position="596"/>
    </location>
</feature>
<sequence>MMSSQSMQTLIDPGCRNKMPLFDGTAGSKPQTVPGILGKQALQYHGAYFAYDPRLKDGAAFTQAWSKAKMAQMLDGRSPVSHLGGMEGRNHVVYRQDSSSSEEGHSHSSSLCHAQGKPGFTLYAKSPGVSSPTAAANQKTGGESVSPLSESPVYLAVPKPVYRHSPCCSELGCVMGQRYTMEHGSPRRPSAVYEHDWMQAGAHYAERPPAPVKAPGLQPDHGAEPVQRMVEAYSPSRARAFPVLIDPNYSSYPCTPTRALFTSLSEQSQCLQTPPRGYPSFYPPHASYEHMTSDVYQECSPMSKYGQLTQHPILYYPQSNVELESRAQCKDMSAKQREHVPVILKHTMSNPREHFIVPQALHGEIPLPTAEALPNRPFLRGLDYPCYAVPRFHLNAGQVRHPLKTQHVPPGYHASGVGASPSGQHMDPSAASGASVHRDKPSAGLRVDKAHGSSPFLHEDRTSPARRTSQPGISPQGIQGNRFLPPLTSLHLDRPILPPAGMNIDRLIDLNPYEAQISCPKLQRGLPVSPAAWLPRSPCSDSFPSLVTHLASARKAIYSPPASAADEHSSTASRSGSAAIKECLKRRNSQSSPPVKIKEDADLFEVEPIRKRLKVEMEGVRPGTKNNSPPMPVIDNVFSLAPYQAYLQASSMLLQVRSLQRTVQLAEHREIKPKPEVKENRTGKDERQAGATPVPPRSRSDSSSEKPVAEIIEPDNIKVEKVEPPDTKDSVETPVTEKDCSEITIKQEPEETGASDDGLVIKMCEPEELERKPMLDEVSEESNPADLTPSSQGDADALRDQAAVLQPKSTTPPKTPVSFKNIPPQCLKLSTYKILLPDSKSSSPISPQALVRKHFLELHHSLCALVSKTVSGSSEQELRAWFAQLKLPAHASSSAKVQKVSCLLGAEAREAWLNEETKAALDAVLERLREYTAQKRCPFPHVMRAGAVFLPMLVVKELLFAAVPGGLVDQVLQEHKVELRPTTLSEEKILIQLHKHACSSRLRRLMSLKHLPDIYGDVLNLFYYSCVCKRLGLDTDEPAIGEHSCRHNSSCSPADVTSSPESPSKDLEPASHLNRNRTDDRARSSFRYTLLDTSLSDEEDCASAGVLDTLRNGDWGDPQSEDTGHTAAGDSSLIPQSATCENSWMCPLSLEGFSSSDTEAEESSSLQTLGQSPGPAKPAAGSESCSGVILKLRRMFSEGLKRKRACYEAVANTEAFPDASLPQTEGEVEVTYDGDLHRASPKASRKWQRTGNVSHALRPLCSSSKRKHSSLLKIKYCPYLSACHSAEHRRRWVLRSAVQRARRAMRFYYPDLVGKRIHHLYEEDDKSEVWYKGEVLRVHEAHSNPLKTVFEVRYDSEPEWKYYLELLIDYKKGWLKIED</sequence>
<feature type="region of interest" description="Disordered" evidence="1">
    <location>
        <begin position="774"/>
        <end position="794"/>
    </location>
</feature>
<feature type="region of interest" description="Disordered" evidence="1">
    <location>
        <begin position="1154"/>
        <end position="1182"/>
    </location>
</feature>
<dbReference type="OrthoDB" id="9908305at2759"/>
<feature type="region of interest" description="Disordered" evidence="1">
    <location>
        <begin position="123"/>
        <end position="149"/>
    </location>
</feature>
<dbReference type="InterPro" id="IPR042567">
    <property type="entry name" value="SPIN/Ssty_sf"/>
</dbReference>
<dbReference type="Proteomes" id="UP000515150">
    <property type="component" value="Chromosome 6"/>
</dbReference>
<proteinExistence type="predicted"/>
<evidence type="ECO:0000313" key="3">
    <source>
        <dbReference type="RefSeq" id="XP_029008320.1"/>
    </source>
</evidence>
<evidence type="ECO:0000256" key="1">
    <source>
        <dbReference type="SAM" id="MobiDB-lite"/>
    </source>
</evidence>
<feature type="region of interest" description="Disordered" evidence="1">
    <location>
        <begin position="667"/>
        <end position="738"/>
    </location>
</feature>
<keyword evidence="2" id="KW-1185">Reference proteome</keyword>
<feature type="region of interest" description="Disordered" evidence="1">
    <location>
        <begin position="1108"/>
        <end position="1133"/>
    </location>
</feature>
<dbReference type="PANTHER" id="PTHR28422">
    <property type="entry name" value="SIMILAR TO HUMAN CHROMOSOME 15 OPEN READING FRAME 39"/>
    <property type="match status" value="1"/>
</dbReference>
<dbReference type="GeneID" id="114856778"/>
<dbReference type="RefSeq" id="XP_029008320.1">
    <property type="nucleotide sequence ID" value="XM_029152487.3"/>
</dbReference>
<feature type="region of interest" description="Disordered" evidence="1">
    <location>
        <begin position="410"/>
        <end position="480"/>
    </location>
</feature>
<dbReference type="CTD" id="105354222"/>
<dbReference type="Pfam" id="PF17663">
    <property type="entry name" value="DUF5525"/>
    <property type="match status" value="1"/>
</dbReference>
<evidence type="ECO:0000313" key="2">
    <source>
        <dbReference type="Proteomes" id="UP000515150"/>
    </source>
</evidence>
<feature type="compositionally biased region" description="Basic and acidic residues" evidence="1">
    <location>
        <begin position="715"/>
        <end position="738"/>
    </location>
</feature>
<dbReference type="KEGG" id="bspl:114856778"/>
<feature type="compositionally biased region" description="Basic and acidic residues" evidence="1">
    <location>
        <begin position="667"/>
        <end position="688"/>
    </location>
</feature>
<dbReference type="Gene3D" id="2.80.10.70">
    <property type="entry name" value="Spindlin/Ssty"/>
    <property type="match status" value="1"/>
</dbReference>
<feature type="compositionally biased region" description="Basic and acidic residues" evidence="1">
    <location>
        <begin position="436"/>
        <end position="463"/>
    </location>
</feature>
<name>A0A6P7MQ34_BETSP</name>
<dbReference type="PANTHER" id="PTHR28422:SF1">
    <property type="entry name" value="SIMILAR TO HUMAN CHROMOSOME 15 OPEN READING FRAME 39"/>
    <property type="match status" value="1"/>
</dbReference>
<reference evidence="3" key="1">
    <citation type="submission" date="2025-08" db="UniProtKB">
        <authorList>
            <consortium name="RefSeq"/>
        </authorList>
    </citation>
    <scope>IDENTIFICATION</scope>
</reference>
<feature type="compositionally biased region" description="Polar residues" evidence="1">
    <location>
        <begin position="128"/>
        <end position="149"/>
    </location>
</feature>
<feature type="compositionally biased region" description="Basic and acidic residues" evidence="1">
    <location>
        <begin position="698"/>
        <end position="708"/>
    </location>
</feature>